<dbReference type="RefSeq" id="XP_021879801.1">
    <property type="nucleotide sequence ID" value="XM_022024717.1"/>
</dbReference>
<dbReference type="InParanoid" id="A0A1Y2GIE0"/>
<feature type="region of interest" description="Disordered" evidence="1">
    <location>
        <begin position="329"/>
        <end position="351"/>
    </location>
</feature>
<name>A0A1Y2GIE0_9FUNG</name>
<dbReference type="AlphaFoldDB" id="A0A1Y2GIE0"/>
<feature type="compositionally biased region" description="Polar residues" evidence="1">
    <location>
        <begin position="276"/>
        <end position="288"/>
    </location>
</feature>
<dbReference type="EMBL" id="MCFF01000029">
    <property type="protein sequence ID" value="ORZ10991.1"/>
    <property type="molecule type" value="Genomic_DNA"/>
</dbReference>
<comment type="caution">
    <text evidence="3">The sequence shown here is derived from an EMBL/GenBank/DDBJ whole genome shotgun (WGS) entry which is preliminary data.</text>
</comment>
<feature type="region of interest" description="Disordered" evidence="1">
    <location>
        <begin position="262"/>
        <end position="292"/>
    </location>
</feature>
<organism evidence="3 4">
    <name type="scientific">Lobosporangium transversale</name>
    <dbReference type="NCBI Taxonomy" id="64571"/>
    <lineage>
        <taxon>Eukaryota</taxon>
        <taxon>Fungi</taxon>
        <taxon>Fungi incertae sedis</taxon>
        <taxon>Mucoromycota</taxon>
        <taxon>Mortierellomycotina</taxon>
        <taxon>Mortierellomycetes</taxon>
        <taxon>Mortierellales</taxon>
        <taxon>Mortierellaceae</taxon>
        <taxon>Lobosporangium</taxon>
    </lineage>
</organism>
<evidence type="ECO:0000256" key="1">
    <source>
        <dbReference type="SAM" id="MobiDB-lite"/>
    </source>
</evidence>
<feature type="compositionally biased region" description="Low complexity" evidence="1">
    <location>
        <begin position="157"/>
        <end position="199"/>
    </location>
</feature>
<dbReference type="OrthoDB" id="2257833at2759"/>
<evidence type="ECO:0000313" key="2">
    <source>
        <dbReference type="EMBL" id="ORZ10991.1"/>
    </source>
</evidence>
<accession>A0A1Y2GIE0</accession>
<gene>
    <name evidence="3" type="ORF">BCR41DRAFT_356791</name>
    <name evidence="2" type="ORF">BCR41DRAFT_357312</name>
</gene>
<feature type="compositionally biased region" description="Basic residues" evidence="1">
    <location>
        <begin position="17"/>
        <end position="43"/>
    </location>
</feature>
<feature type="region of interest" description="Disordered" evidence="1">
    <location>
        <begin position="156"/>
        <end position="204"/>
    </location>
</feature>
<keyword evidence="4" id="KW-1185">Reference proteome</keyword>
<evidence type="ECO:0000313" key="4">
    <source>
        <dbReference type="Proteomes" id="UP000193648"/>
    </source>
</evidence>
<sequence length="351" mass="39965">MRIHRPGGTVRGDRQRHQQQKQKRSHSYSHHLHHARPTFKRSLLRTHHTRLKERIARFHGLHANTNANATVATFCIADHNHITHRVSFQAYRIHHYLHDSQLKRHSQKLSSKIGGPKPRTVIDAAGAATDVPTIKSSSTLSPSSDTITAVSIDSNCSNSTHPWTPSSSSYPSTSFSSPMLTPTSPLTSPSTPSLFSLPSDPASESIDPKHQALVMLKHEAFQELASQTQRYDELFIAKMIVWESLGPEEKAQWLERANQDYGTDMEMDDGDKHSNSEYQQPSSNSNDRINNKKKAEDERMIDELVNALDCRASCKDYSALLAFEREVEMERQQQEQGMTEHERLRSRHQRY</sequence>
<feature type="region of interest" description="Disordered" evidence="1">
    <location>
        <begin position="1"/>
        <end position="43"/>
    </location>
</feature>
<evidence type="ECO:0000313" key="3">
    <source>
        <dbReference type="EMBL" id="ORZ11704.1"/>
    </source>
</evidence>
<proteinExistence type="predicted"/>
<feature type="compositionally biased region" description="Basic and acidic residues" evidence="1">
    <location>
        <begin position="329"/>
        <end position="343"/>
    </location>
</feature>
<dbReference type="GeneID" id="33566561"/>
<protein>
    <submittedName>
        <fullName evidence="3">Uncharacterized protein</fullName>
    </submittedName>
</protein>
<dbReference type="EMBL" id="MCFF01000027">
    <property type="protein sequence ID" value="ORZ11704.1"/>
    <property type="molecule type" value="Genomic_DNA"/>
</dbReference>
<dbReference type="Proteomes" id="UP000193648">
    <property type="component" value="Unassembled WGS sequence"/>
</dbReference>
<reference evidence="3 4" key="1">
    <citation type="submission" date="2016-07" db="EMBL/GenBank/DDBJ databases">
        <title>Pervasive Adenine N6-methylation of Active Genes in Fungi.</title>
        <authorList>
            <consortium name="DOE Joint Genome Institute"/>
            <person name="Mondo S.J."/>
            <person name="Dannebaum R.O."/>
            <person name="Kuo R.C."/>
            <person name="Labutti K."/>
            <person name="Haridas S."/>
            <person name="Kuo A."/>
            <person name="Salamov A."/>
            <person name="Ahrendt S.R."/>
            <person name="Lipzen A."/>
            <person name="Sullivan W."/>
            <person name="Andreopoulos W.B."/>
            <person name="Clum A."/>
            <person name="Lindquist E."/>
            <person name="Daum C."/>
            <person name="Ramamoorthy G.K."/>
            <person name="Gryganskyi A."/>
            <person name="Culley D."/>
            <person name="Magnuson J.K."/>
            <person name="James T.Y."/>
            <person name="O'Malley M.A."/>
            <person name="Stajich J.E."/>
            <person name="Spatafora J.W."/>
            <person name="Visel A."/>
            <person name="Grigoriev I.V."/>
        </authorList>
    </citation>
    <scope>NUCLEOTIDE SEQUENCE [LARGE SCALE GENOMIC DNA]</scope>
    <source>
        <strain evidence="3 4">NRRL 3116</strain>
    </source>
</reference>